<evidence type="ECO:0000313" key="1">
    <source>
        <dbReference type="EMBL" id="TRK40887.1"/>
    </source>
</evidence>
<dbReference type="EMBL" id="VDEI02000006">
    <property type="protein sequence ID" value="TRK40887.1"/>
    <property type="molecule type" value="Genomic_DNA"/>
</dbReference>
<comment type="caution">
    <text evidence="1">The sequence shown here is derived from an EMBL/GenBank/DDBJ whole genome shotgun (WGS) entry which is preliminary data.</text>
</comment>
<dbReference type="Proteomes" id="UP000307596">
    <property type="component" value="Unassembled WGS sequence"/>
</dbReference>
<gene>
    <name evidence="1" type="ORF">FG567_017140</name>
</gene>
<evidence type="ECO:0000313" key="2">
    <source>
        <dbReference type="Proteomes" id="UP000307596"/>
    </source>
</evidence>
<proteinExistence type="predicted"/>
<name>A0A5C5HCN9_SALET</name>
<sequence length="76" mass="8117">MFDDEVNSPLKGSKLWVARRTGLELPGTKETGEPFSSPIRPAIMRKGCGDASHVKKPLARLCAFVSSGVPIPAPVL</sequence>
<organism evidence="1 2">
    <name type="scientific">Salmonella enterica subsp. enterica serovar Give</name>
    <dbReference type="NCBI Taxonomy" id="46626"/>
    <lineage>
        <taxon>Bacteria</taxon>
        <taxon>Pseudomonadati</taxon>
        <taxon>Pseudomonadota</taxon>
        <taxon>Gammaproteobacteria</taxon>
        <taxon>Enterobacterales</taxon>
        <taxon>Enterobacteriaceae</taxon>
        <taxon>Salmonella</taxon>
    </lineage>
</organism>
<protein>
    <submittedName>
        <fullName evidence="1">Uncharacterized protein</fullName>
    </submittedName>
</protein>
<accession>A0A5C5HCN9</accession>
<dbReference type="AlphaFoldDB" id="A0A5C5HCN9"/>
<reference evidence="1 2" key="1">
    <citation type="journal article" date="2019" name="Appl. Environ. Microbiol.">
        <title>Clinically Unreported Salmonellosis Outbreak Detected via Comparative Genomic Analysis of Municipal Wastewater Salmonella Isolates.</title>
        <authorList>
            <person name="Diemert S."/>
            <person name="Yan T."/>
        </authorList>
    </citation>
    <scope>NUCLEOTIDE SEQUENCE [LARGE SCALE GENOMIC DNA]</scope>
    <source>
        <strain evidence="1 2">HIY0008</strain>
    </source>
</reference>